<dbReference type="GO" id="GO:0070059">
    <property type="term" value="P:intrinsic apoptotic signaling pathway in response to endoplasmic reticulum stress"/>
    <property type="evidence" value="ECO:0007669"/>
    <property type="project" value="TreeGrafter"/>
</dbReference>
<name>A0A3N4JBA2_9PEZI</name>
<evidence type="ECO:0000256" key="3">
    <source>
        <dbReference type="ARBA" id="ARBA00012513"/>
    </source>
</evidence>
<dbReference type="SUPFAM" id="SSF50998">
    <property type="entry name" value="Quinoprotein alcohol dehydrogenase-like"/>
    <property type="match status" value="1"/>
</dbReference>
<keyword evidence="7" id="KW-0479">Metal-binding</keyword>
<proteinExistence type="predicted"/>
<dbReference type="Gene3D" id="1.10.510.10">
    <property type="entry name" value="Transferase(Phosphotransferase) domain 1"/>
    <property type="match status" value="1"/>
</dbReference>
<evidence type="ECO:0000256" key="8">
    <source>
        <dbReference type="ARBA" id="ARBA00022729"/>
    </source>
</evidence>
<evidence type="ECO:0000256" key="17">
    <source>
        <dbReference type="ARBA" id="ARBA00048659"/>
    </source>
</evidence>
<dbReference type="GO" id="GO:0004521">
    <property type="term" value="F:RNA endonuclease activity"/>
    <property type="evidence" value="ECO:0007669"/>
    <property type="project" value="InterPro"/>
</dbReference>
<dbReference type="Proteomes" id="UP000276215">
    <property type="component" value="Unassembled WGS sequence"/>
</dbReference>
<dbReference type="InterPro" id="IPR015943">
    <property type="entry name" value="WD40/YVTN_repeat-like_dom_sf"/>
</dbReference>
<dbReference type="GO" id="GO:1990604">
    <property type="term" value="C:IRE1-TRAF2-ASK1 complex"/>
    <property type="evidence" value="ECO:0007669"/>
    <property type="project" value="TreeGrafter"/>
</dbReference>
<keyword evidence="4" id="KW-0723">Serine/threonine-protein kinase</keyword>
<evidence type="ECO:0000256" key="1">
    <source>
        <dbReference type="ARBA" id="ARBA00001946"/>
    </source>
</evidence>
<feature type="region of interest" description="Disordered" evidence="19">
    <location>
        <begin position="923"/>
        <end position="951"/>
    </location>
</feature>
<keyword evidence="14" id="KW-1133">Transmembrane helix</keyword>
<comment type="catalytic activity">
    <reaction evidence="18">
        <text>L-seryl-[protein] + ATP = O-phospho-L-seryl-[protein] + ADP + H(+)</text>
        <dbReference type="Rhea" id="RHEA:17989"/>
        <dbReference type="Rhea" id="RHEA-COMP:9863"/>
        <dbReference type="Rhea" id="RHEA-COMP:11604"/>
        <dbReference type="ChEBI" id="CHEBI:15378"/>
        <dbReference type="ChEBI" id="CHEBI:29999"/>
        <dbReference type="ChEBI" id="CHEBI:30616"/>
        <dbReference type="ChEBI" id="CHEBI:83421"/>
        <dbReference type="ChEBI" id="CHEBI:456216"/>
        <dbReference type="EC" id="2.7.11.1"/>
    </reaction>
    <physiologicalReaction direction="left-to-right" evidence="18">
        <dbReference type="Rhea" id="RHEA:17990"/>
    </physiologicalReaction>
</comment>
<sequence>MMILILCTLLFGAGLVLGQQHQQYHQQQRVLTRETDSPHVVMGINDSGRNYNRGTDVSSTVRALATVSPGSASSSSQDPRAIYDNKRKRGLGVTAGRGSGGGISSIGGHRSLNDWEVEDFVLLATVDGTLHARDRKSGVRRWEIFAHDPVVQTVYHRANGSTANRERDWIQDDDVVWIVEPIQDGALFFFTPDNGLQKLDVTVKDIVDDLSPFTPKDGDRSYNGEKKTTTFAIDARTGNVQRVFSSAGVVNPVNNDKCKPNNGLEEDLDDDECESVPKTILIGRTEYTVTINSLSTGERLWTIKYAEWGPNNGDRDLAMQYERSMDNRYIYSGHDGKIYGFEGDVADSDGERRPKYQQAFSSPVIRVFDVVKSINSPTEPTATTFVVLPQPILASREFDGYEGLTYVGCTENDGFYALSETSYPYVTDGALDATFYTSGRLNWQTAARDERHKTIMGTHRAHYRFDEPYRASLPAPTPISREERSAVRSRNSTPPFPSSPSLKSSRLISFAMENLVDISIVVPIVTTLIWLFMRQLGASKAGSRMPETVSNATMANHAGELVRVARSRAASEGVSVLNGLPDGVVVMEEQLQEQSETTAQQEQGEEAVAVAIEVATPKEEVQQPIAAPEVSAGAVAVRFEEDAVMVEEDAVATPAPTPKKKKAHRGQRGGARKRGKANAEKEREREKEKMEIAVNEVKEVVRENPMQVDLNTLSLDPLGEEWDSSSLVAINNLMVHEDKVLGVGSQGTIVYRGSFEGKVVAVKRMLRDFIDVAEHEVSLLQQSDDHPNVIRYYCTQHGTRFLYIALELCPASLFDIYSNPIKHSDLLELMDPIDVLRQIALGIHHLHSLKIVHRDLKPHNILVSHPKPLPHDSSTKRPRILISDFGLCKKLEGDKSSFGATTAHAAGTSGWRAPELLVDEDSASKPILPSQPPAQPSTAEASSSNSSSETAVIDTLTNRRATRAIDIFSLGCVFYYILSRGEHPFGTRWHREFNIINNSPDLSHLSLLGLAEYEAKDLISGMISHNPRKRPDATKVLIHPFFWSPEKQLTFLLDVSDRFEVEKDKEKVTGPDGGYKSPFIPLLERNAREVCGGGAGDWMKKLDRLFLGELVSNKRRGYDGEKVLDLLRAIRNKKHHYQDMKQPAKEAVGDLPDGYLSYFSRRFPGLLLHACEVVRDAGFWQEPVFRGYYSVQQ</sequence>
<dbReference type="SMART" id="SM00220">
    <property type="entry name" value="S_TKc"/>
    <property type="match status" value="1"/>
</dbReference>
<keyword evidence="8 20" id="KW-0732">Signal</keyword>
<keyword evidence="16" id="KW-0325">Glycoprotein</keyword>
<dbReference type="Gene3D" id="3.30.200.20">
    <property type="entry name" value="Phosphorylase Kinase, domain 1"/>
    <property type="match status" value="1"/>
</dbReference>
<evidence type="ECO:0000256" key="18">
    <source>
        <dbReference type="ARBA" id="ARBA00048977"/>
    </source>
</evidence>
<dbReference type="InterPro" id="IPR000719">
    <property type="entry name" value="Prot_kinase_dom"/>
</dbReference>
<keyword evidence="11" id="KW-0378">Hydrolase</keyword>
<evidence type="ECO:0000313" key="23">
    <source>
        <dbReference type="EMBL" id="RPA93941.1"/>
    </source>
</evidence>
<dbReference type="GO" id="GO:0036498">
    <property type="term" value="P:IRE1-mediated unfolded protein response"/>
    <property type="evidence" value="ECO:0007669"/>
    <property type="project" value="TreeGrafter"/>
</dbReference>
<evidence type="ECO:0000256" key="19">
    <source>
        <dbReference type="SAM" id="MobiDB-lite"/>
    </source>
</evidence>
<feature type="compositionally biased region" description="Low complexity" evidence="19">
    <location>
        <begin position="937"/>
        <end position="951"/>
    </location>
</feature>
<dbReference type="PROSITE" id="PS00108">
    <property type="entry name" value="PROTEIN_KINASE_ST"/>
    <property type="match status" value="1"/>
</dbReference>
<accession>A0A3N4JBA2</accession>
<reference evidence="23 24" key="1">
    <citation type="journal article" date="2018" name="Nat. Ecol. Evol.">
        <title>Pezizomycetes genomes reveal the molecular basis of ectomycorrhizal truffle lifestyle.</title>
        <authorList>
            <person name="Murat C."/>
            <person name="Payen T."/>
            <person name="Noel B."/>
            <person name="Kuo A."/>
            <person name="Morin E."/>
            <person name="Chen J."/>
            <person name="Kohler A."/>
            <person name="Krizsan K."/>
            <person name="Balestrini R."/>
            <person name="Da Silva C."/>
            <person name="Montanini B."/>
            <person name="Hainaut M."/>
            <person name="Levati E."/>
            <person name="Barry K.W."/>
            <person name="Belfiori B."/>
            <person name="Cichocki N."/>
            <person name="Clum A."/>
            <person name="Dockter R.B."/>
            <person name="Fauchery L."/>
            <person name="Guy J."/>
            <person name="Iotti M."/>
            <person name="Le Tacon F."/>
            <person name="Lindquist E.A."/>
            <person name="Lipzen A."/>
            <person name="Malagnac F."/>
            <person name="Mello A."/>
            <person name="Molinier V."/>
            <person name="Miyauchi S."/>
            <person name="Poulain J."/>
            <person name="Riccioni C."/>
            <person name="Rubini A."/>
            <person name="Sitrit Y."/>
            <person name="Splivallo R."/>
            <person name="Traeger S."/>
            <person name="Wang M."/>
            <person name="Zifcakova L."/>
            <person name="Wipf D."/>
            <person name="Zambonelli A."/>
            <person name="Paolocci F."/>
            <person name="Nowrousian M."/>
            <person name="Ottonello S."/>
            <person name="Baldrian P."/>
            <person name="Spatafora J.W."/>
            <person name="Henrissat B."/>
            <person name="Nagy L.G."/>
            <person name="Aury J.M."/>
            <person name="Wincker P."/>
            <person name="Grigoriev I.V."/>
            <person name="Bonfante P."/>
            <person name="Martin F.M."/>
        </authorList>
    </citation>
    <scope>NUCLEOTIDE SEQUENCE [LARGE SCALE GENOMIC DNA]</scope>
    <source>
        <strain evidence="23 24">120613-1</strain>
    </source>
</reference>
<keyword evidence="12" id="KW-0067">ATP-binding</keyword>
<dbReference type="SUPFAM" id="SSF56112">
    <property type="entry name" value="Protein kinase-like (PK-like)"/>
    <property type="match status" value="1"/>
</dbReference>
<dbReference type="GO" id="GO:0005524">
    <property type="term" value="F:ATP binding"/>
    <property type="evidence" value="ECO:0007669"/>
    <property type="project" value="UniProtKB-KW"/>
</dbReference>
<feature type="domain" description="KEN" evidence="22">
    <location>
        <begin position="1045"/>
        <end position="1191"/>
    </location>
</feature>
<feature type="signal peptide" evidence="20">
    <location>
        <begin position="1"/>
        <end position="18"/>
    </location>
</feature>
<evidence type="ECO:0000256" key="14">
    <source>
        <dbReference type="ARBA" id="ARBA00022989"/>
    </source>
</evidence>
<dbReference type="STRING" id="1336337.A0A3N4JBA2"/>
<organism evidence="23 24">
    <name type="scientific">Choiromyces venosus 120613-1</name>
    <dbReference type="NCBI Taxonomy" id="1336337"/>
    <lineage>
        <taxon>Eukaryota</taxon>
        <taxon>Fungi</taxon>
        <taxon>Dikarya</taxon>
        <taxon>Ascomycota</taxon>
        <taxon>Pezizomycotina</taxon>
        <taxon>Pezizomycetes</taxon>
        <taxon>Pezizales</taxon>
        <taxon>Tuberaceae</taxon>
        <taxon>Choiromyces</taxon>
    </lineage>
</organism>
<dbReference type="Gene3D" id="1.20.1440.180">
    <property type="entry name" value="KEN domain"/>
    <property type="match status" value="1"/>
</dbReference>
<comment type="subcellular location">
    <subcellularLocation>
        <location evidence="2">Membrane</location>
        <topology evidence="2">Single-pass type I membrane protein</topology>
    </subcellularLocation>
</comment>
<evidence type="ECO:0000256" key="2">
    <source>
        <dbReference type="ARBA" id="ARBA00004479"/>
    </source>
</evidence>
<evidence type="ECO:0000259" key="21">
    <source>
        <dbReference type="PROSITE" id="PS50011"/>
    </source>
</evidence>
<dbReference type="FunFam" id="1.10.510.10:FF:000572">
    <property type="entry name" value="Serine/threonine-protein kinase/endoribonuclease IRE1"/>
    <property type="match status" value="1"/>
</dbReference>
<dbReference type="GO" id="GO:0006397">
    <property type="term" value="P:mRNA processing"/>
    <property type="evidence" value="ECO:0007669"/>
    <property type="project" value="InterPro"/>
</dbReference>
<evidence type="ECO:0000256" key="13">
    <source>
        <dbReference type="ARBA" id="ARBA00022842"/>
    </source>
</evidence>
<dbReference type="GO" id="GO:0051082">
    <property type="term" value="F:unfolded protein binding"/>
    <property type="evidence" value="ECO:0007669"/>
    <property type="project" value="TreeGrafter"/>
</dbReference>
<dbReference type="InterPro" id="IPR008271">
    <property type="entry name" value="Ser/Thr_kinase_AS"/>
</dbReference>
<feature type="chain" id="PRO_5018262023" description="non-specific serine/threonine protein kinase" evidence="20">
    <location>
        <begin position="19"/>
        <end position="1193"/>
    </location>
</feature>
<dbReference type="OrthoDB" id="63989at2759"/>
<keyword evidence="5" id="KW-0808">Transferase</keyword>
<dbReference type="AlphaFoldDB" id="A0A3N4JBA2"/>
<comment type="catalytic activity">
    <reaction evidence="17">
        <text>L-threonyl-[protein] + ATP = O-phospho-L-threonyl-[protein] + ADP + H(+)</text>
        <dbReference type="Rhea" id="RHEA:46608"/>
        <dbReference type="Rhea" id="RHEA-COMP:11060"/>
        <dbReference type="Rhea" id="RHEA-COMP:11605"/>
        <dbReference type="ChEBI" id="CHEBI:15378"/>
        <dbReference type="ChEBI" id="CHEBI:30013"/>
        <dbReference type="ChEBI" id="CHEBI:30616"/>
        <dbReference type="ChEBI" id="CHEBI:61977"/>
        <dbReference type="ChEBI" id="CHEBI:456216"/>
        <dbReference type="EC" id="2.7.11.1"/>
    </reaction>
    <physiologicalReaction direction="left-to-right" evidence="17">
        <dbReference type="Rhea" id="RHEA:46609"/>
    </physiologicalReaction>
</comment>
<dbReference type="InterPro" id="IPR011047">
    <property type="entry name" value="Quinoprotein_ADH-like_sf"/>
</dbReference>
<dbReference type="Pfam" id="PF06479">
    <property type="entry name" value="Ribonuc_2-5A"/>
    <property type="match status" value="1"/>
</dbReference>
<dbReference type="GO" id="GO:0004674">
    <property type="term" value="F:protein serine/threonine kinase activity"/>
    <property type="evidence" value="ECO:0007669"/>
    <property type="project" value="UniProtKB-KW"/>
</dbReference>
<evidence type="ECO:0000313" key="24">
    <source>
        <dbReference type="Proteomes" id="UP000276215"/>
    </source>
</evidence>
<dbReference type="EC" id="2.7.11.1" evidence="3"/>
<keyword evidence="13" id="KW-0460">Magnesium</keyword>
<evidence type="ECO:0000256" key="16">
    <source>
        <dbReference type="ARBA" id="ARBA00023180"/>
    </source>
</evidence>
<evidence type="ECO:0000256" key="10">
    <source>
        <dbReference type="ARBA" id="ARBA00022777"/>
    </source>
</evidence>
<dbReference type="PROSITE" id="PS50011">
    <property type="entry name" value="PROTEIN_KINASE_DOM"/>
    <property type="match status" value="1"/>
</dbReference>
<gene>
    <name evidence="23" type="ORF">L873DRAFT_1793233</name>
</gene>
<evidence type="ECO:0000256" key="4">
    <source>
        <dbReference type="ARBA" id="ARBA00022527"/>
    </source>
</evidence>
<feature type="region of interest" description="Disordered" evidence="19">
    <location>
        <begin position="474"/>
        <end position="503"/>
    </location>
</feature>
<keyword evidence="6" id="KW-0812">Transmembrane</keyword>
<evidence type="ECO:0000256" key="7">
    <source>
        <dbReference type="ARBA" id="ARBA00022723"/>
    </source>
</evidence>
<dbReference type="Pfam" id="PF00069">
    <property type="entry name" value="Pkinase"/>
    <property type="match status" value="2"/>
</dbReference>
<dbReference type="InterPro" id="IPR018391">
    <property type="entry name" value="PQQ_b-propeller_rpt"/>
</dbReference>
<comment type="cofactor">
    <cofactor evidence="1">
        <name>Mg(2+)</name>
        <dbReference type="ChEBI" id="CHEBI:18420"/>
    </cofactor>
</comment>
<dbReference type="FunFam" id="3.30.200.20:FF:000077">
    <property type="entry name" value="Putative Serine/threonine-protein kinase/endoribonuclease IRE1"/>
    <property type="match status" value="1"/>
</dbReference>
<evidence type="ECO:0000256" key="20">
    <source>
        <dbReference type="SAM" id="SignalP"/>
    </source>
</evidence>
<dbReference type="Gene3D" id="2.130.10.10">
    <property type="entry name" value="YVTN repeat-like/Quinoprotein amine dehydrogenase"/>
    <property type="match status" value="1"/>
</dbReference>
<dbReference type="InterPro" id="IPR045133">
    <property type="entry name" value="IRE1/2-like"/>
</dbReference>
<evidence type="ECO:0000256" key="15">
    <source>
        <dbReference type="ARBA" id="ARBA00023136"/>
    </source>
</evidence>
<dbReference type="PANTHER" id="PTHR13954">
    <property type="entry name" value="IRE1-RELATED"/>
    <property type="match status" value="1"/>
</dbReference>
<keyword evidence="10" id="KW-0418">Kinase</keyword>
<protein>
    <recommendedName>
        <fullName evidence="3">non-specific serine/threonine protein kinase</fullName>
        <ecNumber evidence="3">2.7.11.1</ecNumber>
    </recommendedName>
</protein>
<evidence type="ECO:0000259" key="22">
    <source>
        <dbReference type="PROSITE" id="PS51392"/>
    </source>
</evidence>
<evidence type="ECO:0000256" key="12">
    <source>
        <dbReference type="ARBA" id="ARBA00022840"/>
    </source>
</evidence>
<dbReference type="GO" id="GO:0016787">
    <property type="term" value="F:hydrolase activity"/>
    <property type="evidence" value="ECO:0007669"/>
    <property type="project" value="UniProtKB-KW"/>
</dbReference>
<dbReference type="SMART" id="SM00580">
    <property type="entry name" value="PUG"/>
    <property type="match status" value="1"/>
</dbReference>
<dbReference type="EMBL" id="ML120444">
    <property type="protein sequence ID" value="RPA93941.1"/>
    <property type="molecule type" value="Genomic_DNA"/>
</dbReference>
<dbReference type="CDD" id="cd10422">
    <property type="entry name" value="RNase_Ire1"/>
    <property type="match status" value="1"/>
</dbReference>
<evidence type="ECO:0000256" key="11">
    <source>
        <dbReference type="ARBA" id="ARBA00022801"/>
    </source>
</evidence>
<keyword evidence="24" id="KW-1185">Reference proteome</keyword>
<dbReference type="SMART" id="SM00564">
    <property type="entry name" value="PQQ"/>
    <property type="match status" value="3"/>
</dbReference>
<keyword evidence="9" id="KW-0547">Nucleotide-binding</keyword>
<dbReference type="PANTHER" id="PTHR13954:SF6">
    <property type="entry name" value="NON-SPECIFIC SERINE_THREONINE PROTEIN KINASE"/>
    <property type="match status" value="1"/>
</dbReference>
<dbReference type="InterPro" id="IPR010513">
    <property type="entry name" value="KEN_dom"/>
</dbReference>
<dbReference type="CDD" id="cd13982">
    <property type="entry name" value="STKc_IRE1"/>
    <property type="match status" value="1"/>
</dbReference>
<dbReference type="InterPro" id="IPR011009">
    <property type="entry name" value="Kinase-like_dom_sf"/>
</dbReference>
<feature type="compositionally biased region" description="Basic residues" evidence="19">
    <location>
        <begin position="658"/>
        <end position="676"/>
    </location>
</feature>
<evidence type="ECO:0000256" key="6">
    <source>
        <dbReference type="ARBA" id="ARBA00022692"/>
    </source>
</evidence>
<keyword evidence="15" id="KW-0472">Membrane</keyword>
<feature type="region of interest" description="Disordered" evidence="19">
    <location>
        <begin position="650"/>
        <end position="688"/>
    </location>
</feature>
<evidence type="ECO:0000256" key="9">
    <source>
        <dbReference type="ARBA" id="ARBA00022741"/>
    </source>
</evidence>
<dbReference type="CDD" id="cd09769">
    <property type="entry name" value="Luminal_IRE1"/>
    <property type="match status" value="1"/>
</dbReference>
<feature type="compositionally biased region" description="Basic and acidic residues" evidence="19">
    <location>
        <begin position="677"/>
        <end position="688"/>
    </location>
</feature>
<feature type="compositionally biased region" description="Low complexity" evidence="19">
    <location>
        <begin position="488"/>
        <end position="503"/>
    </location>
</feature>
<evidence type="ECO:0000256" key="5">
    <source>
        <dbReference type="ARBA" id="ARBA00022679"/>
    </source>
</evidence>
<dbReference type="PROSITE" id="PS51392">
    <property type="entry name" value="KEN"/>
    <property type="match status" value="1"/>
</dbReference>
<feature type="domain" description="Protein kinase" evidence="21">
    <location>
        <begin position="735"/>
        <end position="1042"/>
    </location>
</feature>
<dbReference type="InterPro" id="IPR038357">
    <property type="entry name" value="KEN_sf"/>
</dbReference>
<dbReference type="GO" id="GO:0046872">
    <property type="term" value="F:metal ion binding"/>
    <property type="evidence" value="ECO:0007669"/>
    <property type="project" value="UniProtKB-KW"/>
</dbReference>